<reference evidence="3" key="1">
    <citation type="submission" date="2022-11" db="UniProtKB">
        <authorList>
            <consortium name="WormBaseParasite"/>
        </authorList>
    </citation>
    <scope>IDENTIFICATION</scope>
</reference>
<keyword evidence="1" id="KW-1133">Transmembrane helix</keyword>
<keyword evidence="1" id="KW-0472">Membrane</keyword>
<feature type="transmembrane region" description="Helical" evidence="1">
    <location>
        <begin position="12"/>
        <end position="32"/>
    </location>
</feature>
<accession>A0A915CX42</accession>
<keyword evidence="1" id="KW-0812">Transmembrane</keyword>
<organism evidence="2 3">
    <name type="scientific">Ditylenchus dipsaci</name>
    <dbReference type="NCBI Taxonomy" id="166011"/>
    <lineage>
        <taxon>Eukaryota</taxon>
        <taxon>Metazoa</taxon>
        <taxon>Ecdysozoa</taxon>
        <taxon>Nematoda</taxon>
        <taxon>Chromadorea</taxon>
        <taxon>Rhabditida</taxon>
        <taxon>Tylenchina</taxon>
        <taxon>Tylenchomorpha</taxon>
        <taxon>Sphaerularioidea</taxon>
        <taxon>Anguinidae</taxon>
        <taxon>Anguininae</taxon>
        <taxon>Ditylenchus</taxon>
    </lineage>
</organism>
<name>A0A915CX42_9BILA</name>
<dbReference type="AlphaFoldDB" id="A0A915CX42"/>
<sequence length="101" mass="11682">MKRAEKHAKIIFSQLIFQINIYLIYIAQFLWYSAHGLSPVIYLTMNETIKKDSKIFFYRAFGKYFAYFHKGSSVEPSSYKTSGSRTVLEAIGSHQKACGIR</sequence>
<dbReference type="Proteomes" id="UP000887574">
    <property type="component" value="Unplaced"/>
</dbReference>
<evidence type="ECO:0000313" key="3">
    <source>
        <dbReference type="WBParaSite" id="jg13519"/>
    </source>
</evidence>
<dbReference type="InterPro" id="IPR019425">
    <property type="entry name" value="7TM_GPCR_serpentine_rcpt_Srt"/>
</dbReference>
<evidence type="ECO:0000256" key="1">
    <source>
        <dbReference type="SAM" id="Phobius"/>
    </source>
</evidence>
<evidence type="ECO:0000313" key="2">
    <source>
        <dbReference type="Proteomes" id="UP000887574"/>
    </source>
</evidence>
<dbReference type="Pfam" id="PF10321">
    <property type="entry name" value="7TM_GPCR_Srt"/>
    <property type="match status" value="1"/>
</dbReference>
<dbReference type="WBParaSite" id="jg13519">
    <property type="protein sequence ID" value="jg13519"/>
    <property type="gene ID" value="jg13519"/>
</dbReference>
<proteinExistence type="predicted"/>
<protein>
    <submittedName>
        <fullName evidence="3">Uncharacterized protein</fullName>
    </submittedName>
</protein>
<dbReference type="SUPFAM" id="SSF81321">
    <property type="entry name" value="Family A G protein-coupled receptor-like"/>
    <property type="match status" value="1"/>
</dbReference>
<keyword evidence="2" id="KW-1185">Reference proteome</keyword>